<proteinExistence type="inferred from homology"/>
<dbReference type="InterPro" id="IPR006076">
    <property type="entry name" value="FAD-dep_OxRdtase"/>
</dbReference>
<keyword evidence="3" id="KW-0285">Flavoprotein</keyword>
<comment type="similarity">
    <text evidence="2">Belongs to the FAD-dependent glycerol-3-phosphate dehydrogenase family.</text>
</comment>
<feature type="domain" description="Alpha-glycerophosphate oxidase C-terminal" evidence="8">
    <location>
        <begin position="416"/>
        <end position="500"/>
    </location>
</feature>
<evidence type="ECO:0000256" key="4">
    <source>
        <dbReference type="ARBA" id="ARBA00022798"/>
    </source>
</evidence>
<gene>
    <name evidence="9" type="ORF">DVR12_26700</name>
</gene>
<dbReference type="EMBL" id="QPMM01000019">
    <property type="protein sequence ID" value="RFS18791.1"/>
    <property type="molecule type" value="Genomic_DNA"/>
</dbReference>
<dbReference type="InterPro" id="IPR036188">
    <property type="entry name" value="FAD/NAD-bd_sf"/>
</dbReference>
<dbReference type="Gene3D" id="3.50.50.60">
    <property type="entry name" value="FAD/NAD(P)-binding domain"/>
    <property type="match status" value="1"/>
</dbReference>
<evidence type="ECO:0000256" key="6">
    <source>
        <dbReference type="ARBA" id="ARBA00023002"/>
    </source>
</evidence>
<reference evidence="9 10" key="1">
    <citation type="submission" date="2018-07" db="EMBL/GenBank/DDBJ databases">
        <title>Chitinophaga K2CV101002-2 sp. nov., isolated from a monsoon evergreen broad-leaved forest soil.</title>
        <authorList>
            <person name="Lv Y."/>
        </authorList>
    </citation>
    <scope>NUCLEOTIDE SEQUENCE [LARGE SCALE GENOMIC DNA]</scope>
    <source>
        <strain evidence="9 10">GDMCC 1.1288</strain>
    </source>
</reference>
<dbReference type="PANTHER" id="PTHR11985:SF35">
    <property type="entry name" value="ANAEROBIC GLYCEROL-3-PHOSPHATE DEHYDROGENASE SUBUNIT A"/>
    <property type="match status" value="1"/>
</dbReference>
<accession>A0A3E1Y2A8</accession>
<dbReference type="OrthoDB" id="9766796at2"/>
<evidence type="ECO:0000256" key="5">
    <source>
        <dbReference type="ARBA" id="ARBA00022827"/>
    </source>
</evidence>
<evidence type="ECO:0000259" key="8">
    <source>
        <dbReference type="Pfam" id="PF16901"/>
    </source>
</evidence>
<dbReference type="SUPFAM" id="SSF54373">
    <property type="entry name" value="FAD-linked reductases, C-terminal domain"/>
    <property type="match status" value="1"/>
</dbReference>
<comment type="cofactor">
    <cofactor evidence="1">
        <name>FAD</name>
        <dbReference type="ChEBI" id="CHEBI:57692"/>
    </cofactor>
</comment>
<dbReference type="InterPro" id="IPR031656">
    <property type="entry name" value="DAO_C"/>
</dbReference>
<evidence type="ECO:0000256" key="2">
    <source>
        <dbReference type="ARBA" id="ARBA00007330"/>
    </source>
</evidence>
<sequence length="532" mass="58257">MKRIESIQQIRQSVSKSWDMIIIGGGATGLGIAMDAAKRGFKTILLEQADFAKGTSSRSTKLVHGGVRYLAQGDIALVREALYERGLLLANAPHLAHNQQFVIPQYNWFDGPFYTIGLKIYDLLSGKLSLGKSMHISKAEVIKRFPNIQSKGLKGGIVYHDGQFDDARLAINIAQTAAENGAVLINYCKVKALEKDNGKVNGVWAEDLETGELYKLRGKTVINATGVFVDEVLQMDNPTAPNMVRPSQGVHLVLDASFLDSTSAIMIPKTSDGRVLFAVPWHNKVLLGTTDTPLDQHSLEPVALEEEINFILNTAGQYLTKAPQRSDVLSVFAGLRPLAAPQKNTGSTKEISRSHKILIADSGLITITGGKWTTFRRMAEDVVNTAIETGGLMSVNCATKTLRIHGYSQGKLAPVPLDVYGCDAAEIEAFMVRNPQMSERLHAALPYLNAQVIWAVKYEMAITVEDVLARRLRALFLDAAAAIEMAPKVAALMAAENGKDLTWQEQQVQSFTEMAKHYLLNSEHMKQAPMTA</sequence>
<keyword evidence="6" id="KW-0560">Oxidoreductase</keyword>
<dbReference type="GO" id="GO:0046168">
    <property type="term" value="P:glycerol-3-phosphate catabolic process"/>
    <property type="evidence" value="ECO:0007669"/>
    <property type="project" value="TreeGrafter"/>
</dbReference>
<dbReference type="GO" id="GO:0004368">
    <property type="term" value="F:glycerol-3-phosphate dehydrogenase (quinone) activity"/>
    <property type="evidence" value="ECO:0007669"/>
    <property type="project" value="InterPro"/>
</dbReference>
<dbReference type="Pfam" id="PF01266">
    <property type="entry name" value="DAO"/>
    <property type="match status" value="1"/>
</dbReference>
<dbReference type="InterPro" id="IPR000447">
    <property type="entry name" value="G3P_DH_FAD-dep"/>
</dbReference>
<evidence type="ECO:0000313" key="10">
    <source>
        <dbReference type="Proteomes" id="UP000260644"/>
    </source>
</evidence>
<evidence type="ECO:0000259" key="7">
    <source>
        <dbReference type="Pfam" id="PF01266"/>
    </source>
</evidence>
<dbReference type="PRINTS" id="PR01001">
    <property type="entry name" value="FADG3PDH"/>
</dbReference>
<organism evidence="9 10">
    <name type="scientific">Chitinophaga silvatica</name>
    <dbReference type="NCBI Taxonomy" id="2282649"/>
    <lineage>
        <taxon>Bacteria</taxon>
        <taxon>Pseudomonadati</taxon>
        <taxon>Bacteroidota</taxon>
        <taxon>Chitinophagia</taxon>
        <taxon>Chitinophagales</taxon>
        <taxon>Chitinophagaceae</taxon>
        <taxon>Chitinophaga</taxon>
    </lineage>
</organism>
<evidence type="ECO:0000256" key="1">
    <source>
        <dbReference type="ARBA" id="ARBA00001974"/>
    </source>
</evidence>
<name>A0A3E1Y2A8_9BACT</name>
<keyword evidence="10" id="KW-1185">Reference proteome</keyword>
<dbReference type="PANTHER" id="PTHR11985">
    <property type="entry name" value="GLYCEROL-3-PHOSPHATE DEHYDROGENASE"/>
    <property type="match status" value="1"/>
</dbReference>
<protein>
    <submittedName>
        <fullName evidence="9">Glycerol-3-phosphate dehydrogenase/oxidase</fullName>
    </submittedName>
</protein>
<keyword evidence="4" id="KW-0319">Glycerol metabolism</keyword>
<dbReference type="Pfam" id="PF16901">
    <property type="entry name" value="DAO_C"/>
    <property type="match status" value="1"/>
</dbReference>
<evidence type="ECO:0000256" key="3">
    <source>
        <dbReference type="ARBA" id="ARBA00022630"/>
    </source>
</evidence>
<dbReference type="Gene3D" id="1.10.8.870">
    <property type="entry name" value="Alpha-glycerophosphate oxidase, cap domain"/>
    <property type="match status" value="1"/>
</dbReference>
<comment type="caution">
    <text evidence="9">The sequence shown here is derived from an EMBL/GenBank/DDBJ whole genome shotgun (WGS) entry which is preliminary data.</text>
</comment>
<dbReference type="AlphaFoldDB" id="A0A3E1Y2A8"/>
<dbReference type="SUPFAM" id="SSF51905">
    <property type="entry name" value="FAD/NAD(P)-binding domain"/>
    <property type="match status" value="1"/>
</dbReference>
<keyword evidence="5" id="KW-0274">FAD</keyword>
<feature type="domain" description="FAD dependent oxidoreductase" evidence="7">
    <location>
        <begin position="19"/>
        <end position="371"/>
    </location>
</feature>
<dbReference type="Proteomes" id="UP000260644">
    <property type="component" value="Unassembled WGS sequence"/>
</dbReference>
<dbReference type="Gene3D" id="3.30.9.10">
    <property type="entry name" value="D-Amino Acid Oxidase, subunit A, domain 2"/>
    <property type="match status" value="1"/>
</dbReference>
<dbReference type="InterPro" id="IPR038299">
    <property type="entry name" value="DAO_C_sf"/>
</dbReference>
<dbReference type="RefSeq" id="WP_116978878.1">
    <property type="nucleotide sequence ID" value="NZ_QPMM01000019.1"/>
</dbReference>
<evidence type="ECO:0000313" key="9">
    <source>
        <dbReference type="EMBL" id="RFS18791.1"/>
    </source>
</evidence>
<dbReference type="GO" id="GO:0006071">
    <property type="term" value="P:glycerol metabolic process"/>
    <property type="evidence" value="ECO:0007669"/>
    <property type="project" value="UniProtKB-KW"/>
</dbReference>